<dbReference type="SUPFAM" id="SSF51338">
    <property type="entry name" value="Composite domain of metallo-dependent hydrolases"/>
    <property type="match status" value="1"/>
</dbReference>
<reference evidence="4 5" key="1">
    <citation type="journal article" date="2012" name="J. Bacteriol.">
        <title>Complete genome sequence of Pelagibacterium halotolerans B2T.</title>
        <authorList>
            <person name="Huo Y.Y."/>
            <person name="Cheng H."/>
            <person name="Han X.F."/>
            <person name="Jiang X.W."/>
            <person name="Sun C."/>
            <person name="Zhang X.Q."/>
            <person name="Zhu X.F."/>
            <person name="Liu Y.F."/>
            <person name="Li P.F."/>
            <person name="Ni P.X."/>
            <person name="Wu M."/>
        </authorList>
    </citation>
    <scope>NUCLEOTIDE SEQUENCE [LARGE SCALE GENOMIC DNA]</scope>
    <source>
        <strain evidence="5">DSM 22347 / JCM 15775 / CGMCC 1.7692 / B2</strain>
    </source>
</reference>
<keyword evidence="5" id="KW-1185">Reference proteome</keyword>
<dbReference type="eggNOG" id="COG0402">
    <property type="taxonomic scope" value="Bacteria"/>
</dbReference>
<dbReference type="PANTHER" id="PTHR43794">
    <property type="entry name" value="AMINOHYDROLASE SSNA-RELATED"/>
    <property type="match status" value="1"/>
</dbReference>
<dbReference type="RefSeq" id="WP_014130041.1">
    <property type="nucleotide sequence ID" value="NC_016078.1"/>
</dbReference>
<dbReference type="AlphaFoldDB" id="G4REP2"/>
<accession>G4REP2</accession>
<dbReference type="Pfam" id="PF01979">
    <property type="entry name" value="Amidohydro_1"/>
    <property type="match status" value="1"/>
</dbReference>
<keyword evidence="2" id="KW-0378">Hydrolase</keyword>
<dbReference type="InterPro" id="IPR006680">
    <property type="entry name" value="Amidohydro-rel"/>
</dbReference>
<dbReference type="KEGG" id="phl:KKY_853"/>
<organism evidence="4 5">
    <name type="scientific">Pelagibacterium halotolerans (strain DSM 22347 / JCM 15775 / CGMCC 1.7692 / B2)</name>
    <dbReference type="NCBI Taxonomy" id="1082931"/>
    <lineage>
        <taxon>Bacteria</taxon>
        <taxon>Pseudomonadati</taxon>
        <taxon>Pseudomonadota</taxon>
        <taxon>Alphaproteobacteria</taxon>
        <taxon>Hyphomicrobiales</taxon>
        <taxon>Devosiaceae</taxon>
        <taxon>Pelagibacterium</taxon>
    </lineage>
</organism>
<evidence type="ECO:0000313" key="5">
    <source>
        <dbReference type="Proteomes" id="UP000008850"/>
    </source>
</evidence>
<protein>
    <submittedName>
        <fullName evidence="4">Pyrimidine deaminase archaeal predicted</fullName>
    </submittedName>
</protein>
<dbReference type="STRING" id="1082931.KKY_853"/>
<evidence type="ECO:0000256" key="2">
    <source>
        <dbReference type="ARBA" id="ARBA00022801"/>
    </source>
</evidence>
<evidence type="ECO:0000313" key="4">
    <source>
        <dbReference type="EMBL" id="AEQ50892.1"/>
    </source>
</evidence>
<evidence type="ECO:0000256" key="1">
    <source>
        <dbReference type="ARBA" id="ARBA00006745"/>
    </source>
</evidence>
<comment type="similarity">
    <text evidence="1">Belongs to the metallo-dependent hydrolases superfamily. ATZ/TRZ family.</text>
</comment>
<dbReference type="Proteomes" id="UP000008850">
    <property type="component" value="Chromosome"/>
</dbReference>
<evidence type="ECO:0000259" key="3">
    <source>
        <dbReference type="Pfam" id="PF01979"/>
    </source>
</evidence>
<dbReference type="Gene3D" id="3.20.20.140">
    <property type="entry name" value="Metal-dependent hydrolases"/>
    <property type="match status" value="1"/>
</dbReference>
<dbReference type="InterPro" id="IPR032466">
    <property type="entry name" value="Metal_Hydrolase"/>
</dbReference>
<proteinExistence type="inferred from homology"/>
<dbReference type="GO" id="GO:0016810">
    <property type="term" value="F:hydrolase activity, acting on carbon-nitrogen (but not peptide) bonds"/>
    <property type="evidence" value="ECO:0007669"/>
    <property type="project" value="InterPro"/>
</dbReference>
<dbReference type="InterPro" id="IPR011059">
    <property type="entry name" value="Metal-dep_hydrolase_composite"/>
</dbReference>
<dbReference type="SUPFAM" id="SSF51556">
    <property type="entry name" value="Metallo-dependent hydrolases"/>
    <property type="match status" value="1"/>
</dbReference>
<sequence>MSETDCIIEAGTVLIGVAPDGTMALRHDAAIRVHGGRIAQIGPIAAVGFGNDHLPRYGSRRLVAMPGFTNAHHHFGITPLMSGVPFAPLELWLPRFRAMRQIGPRLDTLYSAIEMLESGTTSVHHIHSGLVGTPEEWAATSNTVLSAYGEIGMRAGYSFMMRDRSILGYGPDADLIAQFPKALRDWITPRLAPACVPTSEYMAFFERIRSLWEREEPDRVRMHLAPANLHWCSDDALQLIAETARTSGANIHMHLVETERQARYARESFGCSAVAHLARLGVLGPNVTIGHGNWLDSEDIDILAECGCSACHNASSGLRLGSGIAPVNAMRAKSIPIALGIDQSNLCDDRDMLAEIKLAWALHRETGLFSERPDAAAILQMATEHGAKSAGFGGLAGRLEPGYMADIVLLDRDALERPFVSSATPISETVLHRATKSAIDKVFVGGDLVVDGGRVIRVDRDAVMAEIKDKLSAPATESETEASEMVNLLLPFIERHLAHSGLDAGYRPYRFNAMADQ</sequence>
<dbReference type="HOGENOM" id="CLU_012358_2_2_5"/>
<dbReference type="EMBL" id="CP003075">
    <property type="protein sequence ID" value="AEQ50892.1"/>
    <property type="molecule type" value="Genomic_DNA"/>
</dbReference>
<feature type="domain" description="Amidohydrolase-related" evidence="3">
    <location>
        <begin position="64"/>
        <end position="449"/>
    </location>
</feature>
<gene>
    <name evidence="4" type="ordered locus">KKY_853</name>
</gene>
<dbReference type="PATRIC" id="fig|1082931.4.peg.847"/>
<dbReference type="PANTHER" id="PTHR43794:SF11">
    <property type="entry name" value="AMIDOHYDROLASE-RELATED DOMAIN-CONTAINING PROTEIN"/>
    <property type="match status" value="1"/>
</dbReference>
<dbReference type="InterPro" id="IPR050287">
    <property type="entry name" value="MTA/SAH_deaminase"/>
</dbReference>
<name>G4REP2_PELHB</name>
<dbReference type="Gene3D" id="2.30.40.10">
    <property type="entry name" value="Urease, subunit C, domain 1"/>
    <property type="match status" value="1"/>
</dbReference>